<organism evidence="7 8">
    <name type="scientific">Tricholomella constricta</name>
    <dbReference type="NCBI Taxonomy" id="117010"/>
    <lineage>
        <taxon>Eukaryota</taxon>
        <taxon>Fungi</taxon>
        <taxon>Dikarya</taxon>
        <taxon>Basidiomycota</taxon>
        <taxon>Agaricomycotina</taxon>
        <taxon>Agaricomycetes</taxon>
        <taxon>Agaricomycetidae</taxon>
        <taxon>Agaricales</taxon>
        <taxon>Tricholomatineae</taxon>
        <taxon>Lyophyllaceae</taxon>
        <taxon>Tricholomella</taxon>
    </lineage>
</organism>
<sequence>MGSSSGSVVLPAPIMNSKKRGPSELDGGTDRPRSNKKLKKDDGVAAATKDKKRRRKRKRKAPVVATAAEPESRPRSKSRSVTVGTQSSAQEESPSMSVTPYEPAPKTEDVSTIDDVDDAMPVIPYADKGKGKAKEESPQPPPDSPKTQIARLKQELATQSLLLGRHQSQLTQVHQALTCQICLDKPFALAPCGHIVCHGCLVRWFTAPENPVLHPLEEPIRAPGVPQPSHVLKKKKCPICRAQVIEGLGHQRHGRRHRARSGLIELPAPLPDLSSASEASTSAGADPWRNIFRRHTHNRFSDIFAPRLPRYVNDPTVAGGVREGGLEELGMYDAEDGGIYRCIDCMHEIWDGVCSRCHREYPGHRRGGDEDDDDEDEDDVEEGAFRMGFGWRRRSRTLHDLLFSIPNAVLSMIPPHLHLRTEGGGGGNGWSCLMLHRIDNLELEAEPEPGAVVDVGSLGAGEGRVQCAEAPVSSSRNGDGDEAKEKDGDGTSPGRGPRARARVLAPVDVNVRAAPLKDATFWPRKVRGKCAAAASVGAPRAEGRLGK</sequence>
<dbReference type="InterPro" id="IPR013083">
    <property type="entry name" value="Znf_RING/FYVE/PHD"/>
</dbReference>
<dbReference type="Proteomes" id="UP000565441">
    <property type="component" value="Unassembled WGS sequence"/>
</dbReference>
<dbReference type="SUPFAM" id="SSF57850">
    <property type="entry name" value="RING/U-box"/>
    <property type="match status" value="1"/>
</dbReference>
<dbReference type="CDD" id="cd16449">
    <property type="entry name" value="RING-HC"/>
    <property type="match status" value="1"/>
</dbReference>
<dbReference type="SMART" id="SM00184">
    <property type="entry name" value="RING"/>
    <property type="match status" value="1"/>
</dbReference>
<evidence type="ECO:0000256" key="4">
    <source>
        <dbReference type="PROSITE-ProRule" id="PRU00175"/>
    </source>
</evidence>
<dbReference type="InterPro" id="IPR017907">
    <property type="entry name" value="Znf_RING_CS"/>
</dbReference>
<evidence type="ECO:0000256" key="3">
    <source>
        <dbReference type="ARBA" id="ARBA00022833"/>
    </source>
</evidence>
<dbReference type="Gene3D" id="3.30.40.10">
    <property type="entry name" value="Zinc/RING finger domain, C3HC4 (zinc finger)"/>
    <property type="match status" value="1"/>
</dbReference>
<gene>
    <name evidence="7" type="ORF">D9615_003265</name>
</gene>
<reference evidence="7 8" key="1">
    <citation type="journal article" date="2020" name="ISME J.">
        <title>Uncovering the hidden diversity of litter-decomposition mechanisms in mushroom-forming fungi.</title>
        <authorList>
            <person name="Floudas D."/>
            <person name="Bentzer J."/>
            <person name="Ahren D."/>
            <person name="Johansson T."/>
            <person name="Persson P."/>
            <person name="Tunlid A."/>
        </authorList>
    </citation>
    <scope>NUCLEOTIDE SEQUENCE [LARGE SCALE GENOMIC DNA]</scope>
    <source>
        <strain evidence="7 8">CBS 661.87</strain>
    </source>
</reference>
<dbReference type="PROSITE" id="PS50089">
    <property type="entry name" value="ZF_RING_2"/>
    <property type="match status" value="1"/>
</dbReference>
<evidence type="ECO:0000256" key="2">
    <source>
        <dbReference type="ARBA" id="ARBA00022771"/>
    </source>
</evidence>
<dbReference type="EMBL" id="JAACJP010000005">
    <property type="protein sequence ID" value="KAF5384149.1"/>
    <property type="molecule type" value="Genomic_DNA"/>
</dbReference>
<dbReference type="InterPro" id="IPR047126">
    <property type="entry name" value="RNF141-like"/>
</dbReference>
<keyword evidence="1" id="KW-0479">Metal-binding</keyword>
<keyword evidence="2 4" id="KW-0863">Zinc-finger</keyword>
<comment type="caution">
    <text evidence="7">The sequence shown here is derived from an EMBL/GenBank/DDBJ whole genome shotgun (WGS) entry which is preliminary data.</text>
</comment>
<evidence type="ECO:0000313" key="7">
    <source>
        <dbReference type="EMBL" id="KAF5384149.1"/>
    </source>
</evidence>
<feature type="compositionally biased region" description="Basic residues" evidence="5">
    <location>
        <begin position="50"/>
        <end position="61"/>
    </location>
</feature>
<feature type="region of interest" description="Disordered" evidence="5">
    <location>
        <begin position="1"/>
        <end position="147"/>
    </location>
</feature>
<dbReference type="PROSITE" id="PS00518">
    <property type="entry name" value="ZF_RING_1"/>
    <property type="match status" value="1"/>
</dbReference>
<dbReference type="GO" id="GO:0008270">
    <property type="term" value="F:zinc ion binding"/>
    <property type="evidence" value="ECO:0007669"/>
    <property type="project" value="UniProtKB-KW"/>
</dbReference>
<proteinExistence type="predicted"/>
<feature type="compositionally biased region" description="Polar residues" evidence="5">
    <location>
        <begin position="81"/>
        <end position="98"/>
    </location>
</feature>
<dbReference type="InterPro" id="IPR001841">
    <property type="entry name" value="Znf_RING"/>
</dbReference>
<evidence type="ECO:0000256" key="5">
    <source>
        <dbReference type="SAM" id="MobiDB-lite"/>
    </source>
</evidence>
<evidence type="ECO:0000313" key="8">
    <source>
        <dbReference type="Proteomes" id="UP000565441"/>
    </source>
</evidence>
<feature type="compositionally biased region" description="Basic and acidic residues" evidence="5">
    <location>
        <begin position="127"/>
        <end position="137"/>
    </location>
</feature>
<feature type="domain" description="RING-type" evidence="6">
    <location>
        <begin position="179"/>
        <end position="241"/>
    </location>
</feature>
<keyword evidence="3" id="KW-0862">Zinc</keyword>
<keyword evidence="8" id="KW-1185">Reference proteome</keyword>
<feature type="compositionally biased region" description="Basic and acidic residues" evidence="5">
    <location>
        <begin position="478"/>
        <end position="489"/>
    </location>
</feature>
<dbReference type="OrthoDB" id="6105938at2759"/>
<feature type="compositionally biased region" description="Basic and acidic residues" evidence="5">
    <location>
        <begin position="28"/>
        <end position="43"/>
    </location>
</feature>
<accession>A0A8H5HIY2</accession>
<dbReference type="PANTHER" id="PTHR12109:SF5">
    <property type="entry name" value="RING-TYPE DOMAIN-CONTAINING PROTEIN"/>
    <property type="match status" value="1"/>
</dbReference>
<feature type="region of interest" description="Disordered" evidence="5">
    <location>
        <begin position="466"/>
        <end position="504"/>
    </location>
</feature>
<protein>
    <recommendedName>
        <fullName evidence="6">RING-type domain-containing protein</fullName>
    </recommendedName>
</protein>
<dbReference type="PANTHER" id="PTHR12109">
    <property type="entry name" value="RING FINGER PROTEIN 141-RELATED"/>
    <property type="match status" value="1"/>
</dbReference>
<name>A0A8H5HIY2_9AGAR</name>
<dbReference type="AlphaFoldDB" id="A0A8H5HIY2"/>
<evidence type="ECO:0000256" key="1">
    <source>
        <dbReference type="ARBA" id="ARBA00022723"/>
    </source>
</evidence>
<evidence type="ECO:0000259" key="6">
    <source>
        <dbReference type="PROSITE" id="PS50089"/>
    </source>
</evidence>